<keyword evidence="2" id="KW-0732">Signal</keyword>
<dbReference type="Gene3D" id="2.60.40.200">
    <property type="entry name" value="Superoxide dismutase, copper/zinc binding domain"/>
    <property type="match status" value="1"/>
</dbReference>
<dbReference type="EC" id="1.15.1.1" evidence="1"/>
<dbReference type="Proteomes" id="UP000694388">
    <property type="component" value="Unplaced"/>
</dbReference>
<dbReference type="SUPFAM" id="SSF49329">
    <property type="entry name" value="Cu,Zn superoxide dismutase-like"/>
    <property type="match status" value="1"/>
</dbReference>
<evidence type="ECO:0000313" key="4">
    <source>
        <dbReference type="Ensembl" id="ENSEBUP00000004174.1"/>
    </source>
</evidence>
<dbReference type="AlphaFoldDB" id="A0A8C4NCY1"/>
<keyword evidence="1" id="KW-0479">Metal-binding</keyword>
<keyword evidence="1" id="KW-0862">Zinc</keyword>
<dbReference type="GeneTree" id="ENSGT00940000162224"/>
<dbReference type="InterPro" id="IPR018152">
    <property type="entry name" value="SOD_Cu/Zn_BS"/>
</dbReference>
<dbReference type="Pfam" id="PF00080">
    <property type="entry name" value="Sod_Cu"/>
    <property type="match status" value="1"/>
</dbReference>
<evidence type="ECO:0000259" key="3">
    <source>
        <dbReference type="Pfam" id="PF00080"/>
    </source>
</evidence>
<comment type="cofactor">
    <cofactor evidence="1">
        <name>Zn(2+)</name>
        <dbReference type="ChEBI" id="CHEBI:29105"/>
    </cofactor>
    <text evidence="1">Binds 1 zinc ion per subunit.</text>
</comment>
<dbReference type="PANTHER" id="PTHR10003">
    <property type="entry name" value="SUPEROXIDE DISMUTASE CU-ZN -RELATED"/>
    <property type="match status" value="1"/>
</dbReference>
<keyword evidence="1" id="KW-0560">Oxidoreductase</keyword>
<dbReference type="PROSITE" id="PS00332">
    <property type="entry name" value="SOD_CU_ZN_2"/>
    <property type="match status" value="1"/>
</dbReference>
<sequence>MHSQVVLVLLIFVGACSASRRLGHNYHGCCSSNMRNMEEKVNDLWGQLLFPVNHKSGALYAVCNVRPNPTFPPSSISGSISFRQLSPSKHLEMMMDIQGFTCSGGPHLHGIHVHTYADLKDGCEGAGPHFNPFNVSHPHHPGDFGNFHHDATGHLVKPLRRLLKGTLFGPESFIGRSIVIHEGEDDLGSGGNPGSLLHGNSGRRLACCVIGISATLPS</sequence>
<feature type="domain" description="Superoxide dismutase copper/zinc binding" evidence="3">
    <location>
        <begin position="76"/>
        <end position="210"/>
    </location>
</feature>
<reference evidence="4" key="1">
    <citation type="submission" date="2025-08" db="UniProtKB">
        <authorList>
            <consortium name="Ensembl"/>
        </authorList>
    </citation>
    <scope>IDENTIFICATION</scope>
</reference>
<comment type="cofactor">
    <cofactor evidence="1">
        <name>Cu cation</name>
        <dbReference type="ChEBI" id="CHEBI:23378"/>
    </cofactor>
    <text evidence="1">Binds 1 copper ion per subunit.</text>
</comment>
<reference evidence="4" key="2">
    <citation type="submission" date="2025-09" db="UniProtKB">
        <authorList>
            <consortium name="Ensembl"/>
        </authorList>
    </citation>
    <scope>IDENTIFICATION</scope>
</reference>
<dbReference type="GO" id="GO:0005507">
    <property type="term" value="F:copper ion binding"/>
    <property type="evidence" value="ECO:0007669"/>
    <property type="project" value="InterPro"/>
</dbReference>
<protein>
    <recommendedName>
        <fullName evidence="1">Superoxide dismutase [Cu-Zn]</fullName>
        <ecNumber evidence="1">1.15.1.1</ecNumber>
    </recommendedName>
</protein>
<proteinExistence type="inferred from homology"/>
<comment type="similarity">
    <text evidence="1">Belongs to the Cu-Zn superoxide dismutase family.</text>
</comment>
<feature type="chain" id="PRO_5034243090" description="Superoxide dismutase [Cu-Zn]" evidence="2">
    <location>
        <begin position="19"/>
        <end position="218"/>
    </location>
</feature>
<dbReference type="PRINTS" id="PR00068">
    <property type="entry name" value="CUZNDISMTASE"/>
</dbReference>
<dbReference type="GO" id="GO:0004784">
    <property type="term" value="F:superoxide dismutase activity"/>
    <property type="evidence" value="ECO:0007669"/>
    <property type="project" value="UniProtKB-EC"/>
</dbReference>
<feature type="signal peptide" evidence="2">
    <location>
        <begin position="1"/>
        <end position="18"/>
    </location>
</feature>
<name>A0A8C4NCY1_EPTBU</name>
<keyword evidence="5" id="KW-1185">Reference proteome</keyword>
<evidence type="ECO:0000256" key="1">
    <source>
        <dbReference type="RuleBase" id="RU000393"/>
    </source>
</evidence>
<evidence type="ECO:0000256" key="2">
    <source>
        <dbReference type="SAM" id="SignalP"/>
    </source>
</evidence>
<keyword evidence="1" id="KW-0186">Copper</keyword>
<dbReference type="Ensembl" id="ENSEBUT00000004595.1">
    <property type="protein sequence ID" value="ENSEBUP00000004174.1"/>
    <property type="gene ID" value="ENSEBUG00000002965.1"/>
</dbReference>
<comment type="function">
    <text evidence="1">Destroys radicals which are normally produced within the cells and which are toxic to biological systems.</text>
</comment>
<evidence type="ECO:0000313" key="5">
    <source>
        <dbReference type="Proteomes" id="UP000694388"/>
    </source>
</evidence>
<dbReference type="InterPro" id="IPR001424">
    <property type="entry name" value="SOD_Cu_Zn_dom"/>
</dbReference>
<accession>A0A8C4NCY1</accession>
<comment type="catalytic activity">
    <reaction evidence="1">
        <text>2 superoxide + 2 H(+) = H2O2 + O2</text>
        <dbReference type="Rhea" id="RHEA:20696"/>
        <dbReference type="ChEBI" id="CHEBI:15378"/>
        <dbReference type="ChEBI" id="CHEBI:15379"/>
        <dbReference type="ChEBI" id="CHEBI:16240"/>
        <dbReference type="ChEBI" id="CHEBI:18421"/>
        <dbReference type="EC" id="1.15.1.1"/>
    </reaction>
</comment>
<dbReference type="InterPro" id="IPR024134">
    <property type="entry name" value="SOD_Cu/Zn_/chaperone"/>
</dbReference>
<dbReference type="InterPro" id="IPR036423">
    <property type="entry name" value="SOD-like_Cu/Zn_dom_sf"/>
</dbReference>
<organism evidence="4 5">
    <name type="scientific">Eptatretus burgeri</name>
    <name type="common">Inshore hagfish</name>
    <dbReference type="NCBI Taxonomy" id="7764"/>
    <lineage>
        <taxon>Eukaryota</taxon>
        <taxon>Metazoa</taxon>
        <taxon>Chordata</taxon>
        <taxon>Craniata</taxon>
        <taxon>Vertebrata</taxon>
        <taxon>Cyclostomata</taxon>
        <taxon>Myxini</taxon>
        <taxon>Myxiniformes</taxon>
        <taxon>Myxinidae</taxon>
        <taxon>Eptatretinae</taxon>
        <taxon>Eptatretus</taxon>
    </lineage>
</organism>